<name>A0A6A6TSQ7_9PEZI</name>
<keyword evidence="2" id="KW-1185">Reference proteome</keyword>
<dbReference type="AlphaFoldDB" id="A0A6A6TSQ7"/>
<evidence type="ECO:0000313" key="1">
    <source>
        <dbReference type="EMBL" id="KAF2663085.1"/>
    </source>
</evidence>
<sequence>MAGLIKLIGVRKRSQTRLSSRKRRIWSLDTDTFMLRKYTLISRHLASCYINLGLWYPSNLTHTSSFGLTTIWVHTTLIAFLIG</sequence>
<evidence type="ECO:0000313" key="2">
    <source>
        <dbReference type="Proteomes" id="UP000799302"/>
    </source>
</evidence>
<organism evidence="1 2">
    <name type="scientific">Microthyrium microscopicum</name>
    <dbReference type="NCBI Taxonomy" id="703497"/>
    <lineage>
        <taxon>Eukaryota</taxon>
        <taxon>Fungi</taxon>
        <taxon>Dikarya</taxon>
        <taxon>Ascomycota</taxon>
        <taxon>Pezizomycotina</taxon>
        <taxon>Dothideomycetes</taxon>
        <taxon>Dothideomycetes incertae sedis</taxon>
        <taxon>Microthyriales</taxon>
        <taxon>Microthyriaceae</taxon>
        <taxon>Microthyrium</taxon>
    </lineage>
</organism>
<accession>A0A6A6TSQ7</accession>
<dbReference type="Proteomes" id="UP000799302">
    <property type="component" value="Unassembled WGS sequence"/>
</dbReference>
<gene>
    <name evidence="1" type="ORF">BT63DRAFT_461650</name>
</gene>
<protein>
    <submittedName>
        <fullName evidence="1">Uncharacterized protein</fullName>
    </submittedName>
</protein>
<reference evidence="1" key="1">
    <citation type="journal article" date="2020" name="Stud. Mycol.">
        <title>101 Dothideomycetes genomes: a test case for predicting lifestyles and emergence of pathogens.</title>
        <authorList>
            <person name="Haridas S."/>
            <person name="Albert R."/>
            <person name="Binder M."/>
            <person name="Bloem J."/>
            <person name="Labutti K."/>
            <person name="Salamov A."/>
            <person name="Andreopoulos B."/>
            <person name="Baker S."/>
            <person name="Barry K."/>
            <person name="Bills G."/>
            <person name="Bluhm B."/>
            <person name="Cannon C."/>
            <person name="Castanera R."/>
            <person name="Culley D."/>
            <person name="Daum C."/>
            <person name="Ezra D."/>
            <person name="Gonzalez J."/>
            <person name="Henrissat B."/>
            <person name="Kuo A."/>
            <person name="Liang C."/>
            <person name="Lipzen A."/>
            <person name="Lutzoni F."/>
            <person name="Magnuson J."/>
            <person name="Mondo S."/>
            <person name="Nolan M."/>
            <person name="Ohm R."/>
            <person name="Pangilinan J."/>
            <person name="Park H.-J."/>
            <person name="Ramirez L."/>
            <person name="Alfaro M."/>
            <person name="Sun H."/>
            <person name="Tritt A."/>
            <person name="Yoshinaga Y."/>
            <person name="Zwiers L.-H."/>
            <person name="Turgeon B."/>
            <person name="Goodwin S."/>
            <person name="Spatafora J."/>
            <person name="Crous P."/>
            <person name="Grigoriev I."/>
        </authorList>
    </citation>
    <scope>NUCLEOTIDE SEQUENCE</scope>
    <source>
        <strain evidence="1">CBS 115976</strain>
    </source>
</reference>
<dbReference type="EMBL" id="MU004281">
    <property type="protein sequence ID" value="KAF2663085.1"/>
    <property type="molecule type" value="Genomic_DNA"/>
</dbReference>
<proteinExistence type="predicted"/>